<dbReference type="Gene3D" id="3.40.50.300">
    <property type="entry name" value="P-loop containing nucleotide triphosphate hydrolases"/>
    <property type="match status" value="2"/>
</dbReference>
<evidence type="ECO:0000256" key="1">
    <source>
        <dbReference type="ARBA" id="ARBA00006594"/>
    </source>
</evidence>
<feature type="compositionally biased region" description="Basic and acidic residues" evidence="3">
    <location>
        <begin position="602"/>
        <end position="612"/>
    </location>
</feature>
<dbReference type="SUPFAM" id="SSF53335">
    <property type="entry name" value="S-adenosyl-L-methionine-dependent methyltransferases"/>
    <property type="match status" value="1"/>
</dbReference>
<evidence type="ECO:0000259" key="4">
    <source>
        <dbReference type="PROSITE" id="PS51194"/>
    </source>
</evidence>
<name>A0A174UUU2_BACUN</name>
<keyword evidence="5" id="KW-0489">Methyltransferase</keyword>
<evidence type="ECO:0000313" key="6">
    <source>
        <dbReference type="Proteomes" id="UP000095788"/>
    </source>
</evidence>
<proteinExistence type="inferred from homology"/>
<dbReference type="Gene3D" id="3.40.50.150">
    <property type="entry name" value="Vaccinia Virus protein VP39"/>
    <property type="match status" value="1"/>
</dbReference>
<evidence type="ECO:0000256" key="2">
    <source>
        <dbReference type="SAM" id="Coils"/>
    </source>
</evidence>
<dbReference type="InterPro" id="IPR001650">
    <property type="entry name" value="Helicase_C-like"/>
</dbReference>
<evidence type="ECO:0000256" key="3">
    <source>
        <dbReference type="SAM" id="MobiDB-lite"/>
    </source>
</evidence>
<feature type="region of interest" description="Disordered" evidence="3">
    <location>
        <begin position="540"/>
        <end position="642"/>
    </location>
</feature>
<dbReference type="PRINTS" id="PR00507">
    <property type="entry name" value="N12N6MTFRASE"/>
</dbReference>
<dbReference type="PANTHER" id="PTHR41313:SF1">
    <property type="entry name" value="DNA METHYLASE ADENINE-SPECIFIC DOMAIN-CONTAINING PROTEIN"/>
    <property type="match status" value="1"/>
</dbReference>
<feature type="compositionally biased region" description="Polar residues" evidence="3">
    <location>
        <begin position="584"/>
        <end position="594"/>
    </location>
</feature>
<dbReference type="RefSeq" id="WP_057282110.1">
    <property type="nucleotide sequence ID" value="NZ_CZBF01000008.1"/>
</dbReference>
<dbReference type="EMBL" id="CZBF01000008">
    <property type="protein sequence ID" value="CUQ26224.1"/>
    <property type="molecule type" value="Genomic_DNA"/>
</dbReference>
<feature type="coiled-coil region" evidence="2">
    <location>
        <begin position="1157"/>
        <end position="1213"/>
    </location>
</feature>
<feature type="compositionally biased region" description="Low complexity" evidence="3">
    <location>
        <begin position="489"/>
        <end position="505"/>
    </location>
</feature>
<dbReference type="InterPro" id="IPR029063">
    <property type="entry name" value="SAM-dependent_MTases_sf"/>
</dbReference>
<dbReference type="InterPro" id="IPR027417">
    <property type="entry name" value="P-loop_NTPase"/>
</dbReference>
<feature type="compositionally biased region" description="Basic and acidic residues" evidence="3">
    <location>
        <begin position="1874"/>
        <end position="1891"/>
    </location>
</feature>
<dbReference type="SMART" id="SM00490">
    <property type="entry name" value="HELICc"/>
    <property type="match status" value="1"/>
</dbReference>
<dbReference type="Pfam" id="PF00271">
    <property type="entry name" value="Helicase_C"/>
    <property type="match status" value="1"/>
</dbReference>
<gene>
    <name evidence="5" type="ORF">ERS852554_03666</name>
</gene>
<feature type="region of interest" description="Disordered" evidence="3">
    <location>
        <begin position="433"/>
        <end position="507"/>
    </location>
</feature>
<keyword evidence="5" id="KW-0808">Transferase</keyword>
<protein>
    <submittedName>
        <fullName evidence="5">Putative DNA methylase</fullName>
    </submittedName>
</protein>
<feature type="compositionally biased region" description="Polar residues" evidence="3">
    <location>
        <begin position="434"/>
        <end position="447"/>
    </location>
</feature>
<dbReference type="InterPro" id="IPR003356">
    <property type="entry name" value="DNA_methylase_A-5"/>
</dbReference>
<evidence type="ECO:0000313" key="5">
    <source>
        <dbReference type="EMBL" id="CUQ26224.1"/>
    </source>
</evidence>
<dbReference type="PANTHER" id="PTHR41313">
    <property type="entry name" value="ADENINE-SPECIFIC METHYLTRANSFERASE"/>
    <property type="match status" value="1"/>
</dbReference>
<sequence length="1960" mass="220911">MAYNKKAHLKDNIEAIKLAFALEREGRTATPEEQAVLRAYSGFGGIKAVLNPASSLADVARWTKSDRELFPLVSQLHSVIRSHSKDEAEYKRYFSSLKNSVLTAFYTPQDIVSVLASELGNYGIAPSRFLDPSSGTGVFVDAFQQHSAQQQLSEQQLSEQQSSEQQPAEQQSVEQQPSRTGLSPTGLPRPEVVCFEKDLLTGKNLSHLHPEAKVEITGFEDSGLRYLNRFDITASNIPFGDVAVFDPSFTKSKSLVRQHAAKSLHNYFFLKGLDNIREGGILAFITSQGVLDSPANENIRYQLMQHSHLVSAIRLPNNLFTDGAGTEVGSDLIILQKKSDKTEPLTDDEHAFIASSPRPEGFSTNDYIFRNIPIIHTKASVDTDPYGHTAMVYIHEGGLSGITSQLRSLLRNDFYRRLNVPLYQQFLPLEEQQSRAQVQHTQPTQPSEAPEQTKEVEQAPEQVKAPKPAPTEPKTVSPEPKATLFNSGTASPESAATAVSASPVVGTPEPKEEIELSLFSPSVLSLYDLFEFTAEERTQITPKRGKRRSASSARKQPVQGNLFGEPATGTAQSTGKKSKGKSIVNPTVTPTASGVPTGDNKIPLRTETKIEDQAATEAARIAAEEERKQRMQPRPYPNEIPSHYKDGSLVVLDNSIGYIRNTQFAPMFHPLELPDRQFRKLSLYVEIRDTYHDLYNSEASERKENTVRRDRLNTLYDDFIRQFGNLNSPKNIDLIRMDNDNRTILSLERYKDGQALKADIFDHPVAFNKNELTHVDTSEEVLAASLNKYGNVNLEYMARLTDKTEDTLLDDLKGRVFFNPLIKGYEIADKFIAGNVISKAEMIEDYIANHPGNDRASQSLDALRAAFPVPIPFEELDFNFGERWIPMGIYEKYASRLFDTDVRITYAASRDEFSVNASARGNVRIREQYCVKAESRRYDGLNLMKHAIRNTSPDITKKVQVGDDVVKVRDTEAIQLANSKIDEIRNGFSEWLKEQSPEFKQRLTDMYNRKFNNSVKPKYDGSMQSFPDLDLKALGIPDLYASQKDAVWMTKINGGGIIDHEVGGGKTLIMCAAAYEMKRLGLANKPMIIGLKANIHEIAQTFKTAYPNARVLYPGKEDFTPENRVRIMREMQNNDWDAIILSHEQFGMIPQSSEIQKQILQQELDSVEENLEVLTQQGEDVSNGMLKGVEKRKANLEAKIKALTFDIENRKDDVVDFKLMGIDHLLVDESHKFKNLMFTTRHDRVAGLGNSEGSQRALNMLFALRTIQERTGKDLGATFLSGTTISNSLTELYLLFKYLRPKELERQGINTFDAWAAVFAKKSIDYEFSVTNEIIQKERFRYFIKVPELAAMYNEITDFRTAEDIGIDRPRKNEILHNIPPTPDQQDFIQRLVAFAKSGNATVLGRPPLSRREEKAKMLIATNYARKMSLDMRLIDEDKYDDHIDNKATHCAALINQYYQKYDEHKGTQFVFSDLGTYKPGQWNTYSEIKRKLVDDYGIPADQVRFIQEAKTEKSRKAMIAAMNKGKIRVLFGSTEMLGTGVNAQRRCVAIHQLDIPWTPKDLEQRNGRGVRKGNEIAKLFADNKVDIINYAVEKSLDSYKFNLLHNKQLFITQLKKGTMGARTIDEGSMDEQGGMNFSEYVAILSGNTDLLDKAKLEKQIASLESERKSFHRGKSSAEAKLENIMQTVTKNGDLIARITTDLNHFRQRAQRDNQGNPLNLIELDGVKGNDPKLIAKKLAEIEDKSRTHGTSQPIGKLYDFDLLVKTEASMKDGFDFIENRFFVRGEGNILYNFNGGRLAKDPNIAAQMFLRTFETVPPLLEKYQKEVEQISKDIPILQEVVKETWKKEDQLKQLKSDLAALDRKIQLPLKPVKQNEDSNSKDESQTENKGHGTPYDHQMPDFIKNASAPKHAVPPPSISIKAALNRTPIADIGAIPNKDAPNAPQSEQESFKSKPKLKL</sequence>
<dbReference type="GO" id="GO:0032259">
    <property type="term" value="P:methylation"/>
    <property type="evidence" value="ECO:0007669"/>
    <property type="project" value="UniProtKB-KW"/>
</dbReference>
<feature type="region of interest" description="Disordered" evidence="3">
    <location>
        <begin position="1870"/>
        <end position="1960"/>
    </location>
</feature>
<dbReference type="Pfam" id="PF02384">
    <property type="entry name" value="N6_Mtase"/>
    <property type="match status" value="1"/>
</dbReference>
<feature type="region of interest" description="Disordered" evidence="3">
    <location>
        <begin position="150"/>
        <end position="189"/>
    </location>
</feature>
<comment type="similarity">
    <text evidence="1">Belongs to the N(4)/N(6)-methyltransferase family.</text>
</comment>
<dbReference type="InterPro" id="IPR052933">
    <property type="entry name" value="DNA_Protect_Modify"/>
</dbReference>
<dbReference type="Proteomes" id="UP000095788">
    <property type="component" value="Unassembled WGS sequence"/>
</dbReference>
<feature type="compositionally biased region" description="Low complexity" evidence="3">
    <location>
        <begin position="150"/>
        <end position="178"/>
    </location>
</feature>
<feature type="domain" description="Helicase C-terminal" evidence="4">
    <location>
        <begin position="1454"/>
        <end position="1633"/>
    </location>
</feature>
<dbReference type="SUPFAM" id="SSF52540">
    <property type="entry name" value="P-loop containing nucleoside triphosphate hydrolases"/>
    <property type="match status" value="2"/>
</dbReference>
<reference evidence="5 6" key="1">
    <citation type="submission" date="2015-09" db="EMBL/GenBank/DDBJ databases">
        <authorList>
            <consortium name="Pathogen Informatics"/>
        </authorList>
    </citation>
    <scope>NUCLEOTIDE SEQUENCE [LARGE SCALE GENOMIC DNA]</scope>
    <source>
        <strain evidence="5 6">2789STDY5834942</strain>
    </source>
</reference>
<dbReference type="GO" id="GO:0003677">
    <property type="term" value="F:DNA binding"/>
    <property type="evidence" value="ECO:0007669"/>
    <property type="project" value="InterPro"/>
</dbReference>
<organism evidence="5 6">
    <name type="scientific">Bacteroides uniformis</name>
    <dbReference type="NCBI Taxonomy" id="820"/>
    <lineage>
        <taxon>Bacteria</taxon>
        <taxon>Pseudomonadati</taxon>
        <taxon>Bacteroidota</taxon>
        <taxon>Bacteroidia</taxon>
        <taxon>Bacteroidales</taxon>
        <taxon>Bacteroidaceae</taxon>
        <taxon>Bacteroides</taxon>
    </lineage>
</organism>
<accession>A0A174UUU2</accession>
<keyword evidence="2" id="KW-0175">Coiled coil</keyword>
<dbReference type="GO" id="GO:0008170">
    <property type="term" value="F:N-methyltransferase activity"/>
    <property type="evidence" value="ECO:0007669"/>
    <property type="project" value="InterPro"/>
</dbReference>
<dbReference type="PROSITE" id="PS51194">
    <property type="entry name" value="HELICASE_CTER"/>
    <property type="match status" value="1"/>
</dbReference>